<sequence length="639" mass="70576">MLRYEATTTTLALAATTRLYILRNHHGHPGKACTYPASGGPAPPPLSPTPAVLLHPEYGLDTSPSNQTEGSSNIELVENSSLETPADALRLLCSVADNEGSGPEVTSESDVSPERGHDRGMWNRWMPVRDGLLTSDEAETLLNCFSTKINPCYPIVPNELLQPQNFGELQREPILLAAIACVAVRYVNLGQSYDPYEPSRSRLVQSKLVSWLMQRIGYITMGAATMRTIGTVEALLVLSEYPPRPMLIEDPAATAQGGKRQETNTACKSQDNLSWTLIGLAVRIAQELSLPDESTYIIVPGAESWKAARRVNAWFYCLSADRHVSVRLGRASLVQAKMSSCWWETMIGILQELLYSKPSVTEEHMRTGRYEPILHRMKPELDSLWVWIAGDLPPSWPPQSTGEYLTPDELREILWRIEHDYVRLYANAISLRATQARIRRLHLDKAGERVMHGAVLQYAEGPFLLEAVDAATHLLRYGIALHKRKTLRYCPGRIFLRIMYASVFLMKAISFGVILPPAQDIVDMQYEMIRGFREASIDEEHVAWELATLLSRIFPSLPSPGAAVEARNADADSTALMDPLQIAFEATAGADGALAPDLEQTDLFASLGFDPIAILWGKDGPAGGSELAAGYGFDGDVHL</sequence>
<keyword evidence="1" id="KW-0539">Nucleus</keyword>
<dbReference type="GO" id="GO:0008270">
    <property type="term" value="F:zinc ion binding"/>
    <property type="evidence" value="ECO:0007669"/>
    <property type="project" value="InterPro"/>
</dbReference>
<dbReference type="CDD" id="cd12148">
    <property type="entry name" value="fungal_TF_MHR"/>
    <property type="match status" value="1"/>
</dbReference>
<dbReference type="PANTHER" id="PTHR31644">
    <property type="entry name" value="TRANSCRIPTIONAL ACTIVATOR ARO80-RELATED"/>
    <property type="match status" value="1"/>
</dbReference>
<dbReference type="InterPro" id="IPR007219">
    <property type="entry name" value="XnlR_reg_dom"/>
</dbReference>
<dbReference type="GO" id="GO:0006351">
    <property type="term" value="P:DNA-templated transcription"/>
    <property type="evidence" value="ECO:0007669"/>
    <property type="project" value="InterPro"/>
</dbReference>
<organism evidence="4 5">
    <name type="scientific">Vanrija pseudolonga</name>
    <dbReference type="NCBI Taxonomy" id="143232"/>
    <lineage>
        <taxon>Eukaryota</taxon>
        <taxon>Fungi</taxon>
        <taxon>Dikarya</taxon>
        <taxon>Basidiomycota</taxon>
        <taxon>Agaricomycotina</taxon>
        <taxon>Tremellomycetes</taxon>
        <taxon>Trichosporonales</taxon>
        <taxon>Trichosporonaceae</taxon>
        <taxon>Vanrija</taxon>
    </lineage>
</organism>
<name>A0AAF0Y948_9TREE</name>
<keyword evidence="5" id="KW-1185">Reference proteome</keyword>
<feature type="domain" description="Xylanolytic transcriptional activator regulatory" evidence="3">
    <location>
        <begin position="274"/>
        <end position="352"/>
    </location>
</feature>
<accession>A0AAF0Y948</accession>
<evidence type="ECO:0000256" key="1">
    <source>
        <dbReference type="ARBA" id="ARBA00023242"/>
    </source>
</evidence>
<evidence type="ECO:0000259" key="3">
    <source>
        <dbReference type="SMART" id="SM00906"/>
    </source>
</evidence>
<dbReference type="InterPro" id="IPR052780">
    <property type="entry name" value="AAA_Catabolism_Regulators"/>
</dbReference>
<dbReference type="GO" id="GO:0000981">
    <property type="term" value="F:DNA-binding transcription factor activity, RNA polymerase II-specific"/>
    <property type="evidence" value="ECO:0007669"/>
    <property type="project" value="TreeGrafter"/>
</dbReference>
<dbReference type="GO" id="GO:0003677">
    <property type="term" value="F:DNA binding"/>
    <property type="evidence" value="ECO:0007669"/>
    <property type="project" value="InterPro"/>
</dbReference>
<dbReference type="GeneID" id="87806767"/>
<dbReference type="SMART" id="SM00906">
    <property type="entry name" value="Fungal_trans"/>
    <property type="match status" value="1"/>
</dbReference>
<gene>
    <name evidence="4" type="primary">ARO80_0</name>
    <name evidence="4" type="ORF">LOC62_03G003525</name>
</gene>
<dbReference type="GO" id="GO:0009074">
    <property type="term" value="P:aromatic amino acid family catabolic process"/>
    <property type="evidence" value="ECO:0007669"/>
    <property type="project" value="TreeGrafter"/>
</dbReference>
<reference evidence="4" key="1">
    <citation type="submission" date="2023-10" db="EMBL/GenBank/DDBJ databases">
        <authorList>
            <person name="Noh H."/>
        </authorList>
    </citation>
    <scope>NUCLEOTIDE SEQUENCE</scope>
    <source>
        <strain evidence="4">DUCC4014</strain>
    </source>
</reference>
<feature type="region of interest" description="Disordered" evidence="2">
    <location>
        <begin position="97"/>
        <end position="118"/>
    </location>
</feature>
<dbReference type="AlphaFoldDB" id="A0AAF0Y948"/>
<dbReference type="PANTHER" id="PTHR31644:SF2">
    <property type="entry name" value="TRANSCRIPTIONAL ACTIVATOR ARO80-RELATED"/>
    <property type="match status" value="1"/>
</dbReference>
<evidence type="ECO:0000313" key="4">
    <source>
        <dbReference type="EMBL" id="WOO80011.1"/>
    </source>
</evidence>
<evidence type="ECO:0000313" key="5">
    <source>
        <dbReference type="Proteomes" id="UP000827549"/>
    </source>
</evidence>
<protein>
    <submittedName>
        <fullName evidence="4">Transcriptional activator ARO80</fullName>
    </submittedName>
</protein>
<evidence type="ECO:0000256" key="2">
    <source>
        <dbReference type="SAM" id="MobiDB-lite"/>
    </source>
</evidence>
<dbReference type="EMBL" id="CP086716">
    <property type="protein sequence ID" value="WOO80011.1"/>
    <property type="molecule type" value="Genomic_DNA"/>
</dbReference>
<dbReference type="GO" id="GO:0005634">
    <property type="term" value="C:nucleus"/>
    <property type="evidence" value="ECO:0007669"/>
    <property type="project" value="TreeGrafter"/>
</dbReference>
<dbReference type="Proteomes" id="UP000827549">
    <property type="component" value="Chromosome 3"/>
</dbReference>
<dbReference type="RefSeq" id="XP_062626043.1">
    <property type="nucleotide sequence ID" value="XM_062770059.1"/>
</dbReference>
<dbReference type="GO" id="GO:0045944">
    <property type="term" value="P:positive regulation of transcription by RNA polymerase II"/>
    <property type="evidence" value="ECO:0007669"/>
    <property type="project" value="TreeGrafter"/>
</dbReference>
<proteinExistence type="predicted"/>